<reference evidence="1 2" key="1">
    <citation type="submission" date="2021-06" db="EMBL/GenBank/DDBJ databases">
        <authorList>
            <person name="Palmer J.M."/>
        </authorList>
    </citation>
    <scope>NUCLEOTIDE SEQUENCE [LARGE SCALE GENOMIC DNA]</scope>
    <source>
        <strain evidence="1 2">MEX-2019</strain>
        <tissue evidence="1">Muscle</tissue>
    </source>
</reference>
<dbReference type="AlphaFoldDB" id="A0AAV9S389"/>
<evidence type="ECO:0000313" key="1">
    <source>
        <dbReference type="EMBL" id="KAK5615691.1"/>
    </source>
</evidence>
<name>A0AAV9S389_9TELE</name>
<dbReference type="EMBL" id="JAHHUM010000934">
    <property type="protein sequence ID" value="KAK5615691.1"/>
    <property type="molecule type" value="Genomic_DNA"/>
</dbReference>
<gene>
    <name evidence="1" type="ORF">CRENBAI_023374</name>
</gene>
<organism evidence="1 2">
    <name type="scientific">Crenichthys baileyi</name>
    <name type="common">White River springfish</name>
    <dbReference type="NCBI Taxonomy" id="28760"/>
    <lineage>
        <taxon>Eukaryota</taxon>
        <taxon>Metazoa</taxon>
        <taxon>Chordata</taxon>
        <taxon>Craniata</taxon>
        <taxon>Vertebrata</taxon>
        <taxon>Euteleostomi</taxon>
        <taxon>Actinopterygii</taxon>
        <taxon>Neopterygii</taxon>
        <taxon>Teleostei</taxon>
        <taxon>Neoteleostei</taxon>
        <taxon>Acanthomorphata</taxon>
        <taxon>Ovalentaria</taxon>
        <taxon>Atherinomorphae</taxon>
        <taxon>Cyprinodontiformes</taxon>
        <taxon>Goodeidae</taxon>
        <taxon>Crenichthys</taxon>
    </lineage>
</organism>
<dbReference type="Proteomes" id="UP001311232">
    <property type="component" value="Unassembled WGS sequence"/>
</dbReference>
<sequence>MGDRLGIPGAVSFCPAEGALLHPFTILLFNPHHGGTGAATAFRLVSWLLSAPLLGASSQMHLGLSGVTNLSEPQPCNACSKHFQPSFTALQLHCLSTTVNQGPLDTSNINNGGYSRRRAHAASSLHKGAVMRTSVWLYGIPLNTDPISSDLEAKQGRSWLVLGWEDALEYQTINCVRKHLEQFCLRTPVGRMKKLHRRRSWVPAHNAFGLSVSQPQRASALHVLLQHFQPSSQHYNVHCLPTTESKPLDTSKSSHAENISTKKNILLETRAADSSFCFVPFQNH</sequence>
<evidence type="ECO:0000313" key="2">
    <source>
        <dbReference type="Proteomes" id="UP001311232"/>
    </source>
</evidence>
<accession>A0AAV9S389</accession>
<proteinExistence type="predicted"/>
<comment type="caution">
    <text evidence="1">The sequence shown here is derived from an EMBL/GenBank/DDBJ whole genome shotgun (WGS) entry which is preliminary data.</text>
</comment>
<keyword evidence="2" id="KW-1185">Reference proteome</keyword>
<protein>
    <submittedName>
        <fullName evidence="1">Uncharacterized protein</fullName>
    </submittedName>
</protein>